<dbReference type="RefSeq" id="WP_115090111.1">
    <property type="nucleotide sequence ID" value="NZ_CP068107.1"/>
</dbReference>
<organism evidence="1 2">
    <name type="scientific">Myroides odoratus</name>
    <name type="common">Flavobacterium odoratum</name>
    <dbReference type="NCBI Taxonomy" id="256"/>
    <lineage>
        <taxon>Bacteria</taxon>
        <taxon>Pseudomonadati</taxon>
        <taxon>Bacteroidota</taxon>
        <taxon>Flavobacteriia</taxon>
        <taxon>Flavobacteriales</taxon>
        <taxon>Flavobacteriaceae</taxon>
        <taxon>Myroides</taxon>
    </lineage>
</organism>
<dbReference type="Proteomes" id="UP000255024">
    <property type="component" value="Unassembled WGS sequence"/>
</dbReference>
<gene>
    <name evidence="1" type="ORF">NCTC11179_00634</name>
</gene>
<accession>A0A378RJE3</accession>
<dbReference type="EMBL" id="UGQL01000001">
    <property type="protein sequence ID" value="STZ27104.1"/>
    <property type="molecule type" value="Genomic_DNA"/>
</dbReference>
<evidence type="ECO:0000313" key="2">
    <source>
        <dbReference type="Proteomes" id="UP000255024"/>
    </source>
</evidence>
<evidence type="ECO:0008006" key="3">
    <source>
        <dbReference type="Google" id="ProtNLM"/>
    </source>
</evidence>
<protein>
    <recommendedName>
        <fullName evidence="3">Lipoprotein</fullName>
    </recommendedName>
</protein>
<evidence type="ECO:0000313" key="1">
    <source>
        <dbReference type="EMBL" id="STZ27104.1"/>
    </source>
</evidence>
<dbReference type="AlphaFoldDB" id="A0A378RJE3"/>
<proteinExistence type="predicted"/>
<keyword evidence="2" id="KW-1185">Reference proteome</keyword>
<dbReference type="PROSITE" id="PS51257">
    <property type="entry name" value="PROKAR_LIPOPROTEIN"/>
    <property type="match status" value="1"/>
</dbReference>
<sequence length="142" mass="15900">MKKGIGLILGLFTLVACNNTPKSATNSEEELSKEVQQVGGDKDDHGCLVGAGETWSTLKQTCLRLFEAGVRLDPISTEQSAVISAFVVYNDDQSKLELFLPEEEKTSFILDRKEENLYKDNTYKFDAKEGVLYIHGEKQYTK</sequence>
<reference evidence="1 2" key="1">
    <citation type="submission" date="2018-06" db="EMBL/GenBank/DDBJ databases">
        <authorList>
            <consortium name="Pathogen Informatics"/>
            <person name="Doyle S."/>
        </authorList>
    </citation>
    <scope>NUCLEOTIDE SEQUENCE [LARGE SCALE GENOMIC DNA]</scope>
    <source>
        <strain evidence="1 2">NCTC11179</strain>
    </source>
</reference>
<name>A0A378RJE3_MYROD</name>